<accession>A0A3M7PUA9</accession>
<evidence type="ECO:0008006" key="3">
    <source>
        <dbReference type="Google" id="ProtNLM"/>
    </source>
</evidence>
<name>A0A3M7PUA9_BRAPC</name>
<sequence length="171" mass="20161">MHPILVIKNNEKPPSIVLAFFVHEKKFERSHNEFWRFIGEILPEMSDLGYIVTVCEDAFRNAIKIYFPNIPLLRCWNHFWKSTERWIISNKKFTTDDVGFYCDSVIGLFLQPNKALFELQLENKINVYTNSQGRLIPAWRTEFVDYYEKCIKPDINCLASFAVKPNCESDV</sequence>
<dbReference type="STRING" id="10195.A0A3M7PUA9"/>
<evidence type="ECO:0000313" key="1">
    <source>
        <dbReference type="EMBL" id="RNA02345.1"/>
    </source>
</evidence>
<comment type="caution">
    <text evidence="1">The sequence shown here is derived from an EMBL/GenBank/DDBJ whole genome shotgun (WGS) entry which is preliminary data.</text>
</comment>
<keyword evidence="2" id="KW-1185">Reference proteome</keyword>
<protein>
    <recommendedName>
        <fullName evidence="3">MULE transposase domain-containing protein</fullName>
    </recommendedName>
</protein>
<dbReference type="AlphaFoldDB" id="A0A3M7PUA9"/>
<reference evidence="1 2" key="1">
    <citation type="journal article" date="2018" name="Sci. Rep.">
        <title>Genomic signatures of local adaptation to the degree of environmental predictability in rotifers.</title>
        <authorList>
            <person name="Franch-Gras L."/>
            <person name="Hahn C."/>
            <person name="Garcia-Roger E.M."/>
            <person name="Carmona M.J."/>
            <person name="Serra M."/>
            <person name="Gomez A."/>
        </authorList>
    </citation>
    <scope>NUCLEOTIDE SEQUENCE [LARGE SCALE GENOMIC DNA]</scope>
    <source>
        <strain evidence="1">HYR1</strain>
    </source>
</reference>
<proteinExistence type="predicted"/>
<gene>
    <name evidence="1" type="ORF">BpHYR1_007525</name>
</gene>
<evidence type="ECO:0000313" key="2">
    <source>
        <dbReference type="Proteomes" id="UP000276133"/>
    </source>
</evidence>
<dbReference type="OrthoDB" id="6043737at2759"/>
<dbReference type="Proteomes" id="UP000276133">
    <property type="component" value="Unassembled WGS sequence"/>
</dbReference>
<organism evidence="1 2">
    <name type="scientific">Brachionus plicatilis</name>
    <name type="common">Marine rotifer</name>
    <name type="synonym">Brachionus muelleri</name>
    <dbReference type="NCBI Taxonomy" id="10195"/>
    <lineage>
        <taxon>Eukaryota</taxon>
        <taxon>Metazoa</taxon>
        <taxon>Spiralia</taxon>
        <taxon>Gnathifera</taxon>
        <taxon>Rotifera</taxon>
        <taxon>Eurotatoria</taxon>
        <taxon>Monogononta</taxon>
        <taxon>Pseudotrocha</taxon>
        <taxon>Ploima</taxon>
        <taxon>Brachionidae</taxon>
        <taxon>Brachionus</taxon>
    </lineage>
</organism>
<dbReference type="EMBL" id="REGN01008915">
    <property type="protein sequence ID" value="RNA02345.1"/>
    <property type="molecule type" value="Genomic_DNA"/>
</dbReference>